<dbReference type="CTD" id="6755880"/>
<dbReference type="Gene3D" id="3.30.390.10">
    <property type="entry name" value="Enolase-like, N-terminal domain"/>
    <property type="match status" value="1"/>
</dbReference>
<dbReference type="InterPro" id="IPR020811">
    <property type="entry name" value="Enolase_N"/>
</dbReference>
<dbReference type="PANTHER" id="PTHR11902:SF1">
    <property type="entry name" value="ENOLASE"/>
    <property type="match status" value="1"/>
</dbReference>
<comment type="pathway">
    <text evidence="1">Carbohydrate degradation; glycolysis; pyruvate from D-glyceraldehyde 3-phosphate: step 4/5.</text>
</comment>
<dbReference type="CDD" id="cd22974">
    <property type="entry name" value="DD_ENO4"/>
    <property type="match status" value="1"/>
</dbReference>
<dbReference type="SMART" id="SM01193">
    <property type="entry name" value="Enolase_N"/>
    <property type="match status" value="1"/>
</dbReference>
<dbReference type="PANTHER" id="PTHR11902">
    <property type="entry name" value="ENOLASE"/>
    <property type="match status" value="1"/>
</dbReference>
<organism evidence="14 15">
    <name type="scientific">Trichoplax adhaerens</name>
    <name type="common">Trichoplax reptans</name>
    <dbReference type="NCBI Taxonomy" id="10228"/>
    <lineage>
        <taxon>Eukaryota</taxon>
        <taxon>Metazoa</taxon>
        <taxon>Placozoa</taxon>
        <taxon>Uniplacotomia</taxon>
        <taxon>Trichoplacea</taxon>
        <taxon>Trichoplacidae</taxon>
        <taxon>Trichoplax</taxon>
    </lineage>
</organism>
<dbReference type="GeneID" id="6755880"/>
<dbReference type="SUPFAM" id="SSF51604">
    <property type="entry name" value="Enolase C-terminal domain-like"/>
    <property type="match status" value="1"/>
</dbReference>
<dbReference type="SMART" id="SM01192">
    <property type="entry name" value="Enolase_C"/>
    <property type="match status" value="1"/>
</dbReference>
<protein>
    <recommendedName>
        <fullName evidence="4">Enolase</fullName>
        <ecNumber evidence="3">4.2.1.11</ecNumber>
    </recommendedName>
    <alternativeName>
        <fullName evidence="8">2-phospho-D-glycerate hydro-lyase</fullName>
    </alternativeName>
    <alternativeName>
        <fullName evidence="9">2-phosphoglycerate dehydratase</fullName>
    </alternativeName>
    <alternativeName>
        <fullName evidence="10">Enolase 4</fullName>
    </alternativeName>
</protein>
<accession>B3S3I5</accession>
<keyword evidence="5" id="KW-0460">Magnesium</keyword>
<dbReference type="GO" id="GO:0000287">
    <property type="term" value="F:magnesium ion binding"/>
    <property type="evidence" value="ECO:0007669"/>
    <property type="project" value="InterPro"/>
</dbReference>
<dbReference type="EC" id="4.2.1.11" evidence="3"/>
<dbReference type="Pfam" id="PF00113">
    <property type="entry name" value="Enolase_C"/>
    <property type="match status" value="1"/>
</dbReference>
<dbReference type="OMA" id="DIRAREC"/>
<comment type="similarity">
    <text evidence="2">Belongs to the enolase family.</text>
</comment>
<evidence type="ECO:0000313" key="14">
    <source>
        <dbReference type="EMBL" id="EDV22971.1"/>
    </source>
</evidence>
<evidence type="ECO:0000256" key="1">
    <source>
        <dbReference type="ARBA" id="ARBA00005031"/>
    </source>
</evidence>
<dbReference type="STRING" id="10228.B3S3I5"/>
<evidence type="ECO:0000256" key="8">
    <source>
        <dbReference type="ARBA" id="ARBA00031125"/>
    </source>
</evidence>
<evidence type="ECO:0000259" key="12">
    <source>
        <dbReference type="SMART" id="SM01192"/>
    </source>
</evidence>
<keyword evidence="15" id="KW-1185">Reference proteome</keyword>
<dbReference type="InParanoid" id="B3S3I5"/>
<evidence type="ECO:0000256" key="7">
    <source>
        <dbReference type="ARBA" id="ARBA00023239"/>
    </source>
</evidence>
<evidence type="ECO:0000256" key="2">
    <source>
        <dbReference type="ARBA" id="ARBA00009604"/>
    </source>
</evidence>
<keyword evidence="7" id="KW-0456">Lyase</keyword>
<dbReference type="eggNOG" id="KOG2670">
    <property type="taxonomic scope" value="Eukaryota"/>
</dbReference>
<feature type="domain" description="Enolase C-terminal TIM barrel" evidence="12">
    <location>
        <begin position="281"/>
        <end position="557"/>
    </location>
</feature>
<evidence type="ECO:0000259" key="13">
    <source>
        <dbReference type="SMART" id="SM01193"/>
    </source>
</evidence>
<dbReference type="KEGG" id="tad:TRIADDRAFT_64127"/>
<dbReference type="GO" id="GO:0004634">
    <property type="term" value="F:phosphopyruvate hydratase activity"/>
    <property type="evidence" value="ECO:0000318"/>
    <property type="project" value="GO_Central"/>
</dbReference>
<sequence>MASTTLLRDYERKQNAVHYFKENDVPKRLEELLNKILEDEPEDIFGYMAEHFSQLAKLAVINNIKAEEVYDNKGNLTVQVSICCKINGIEKAIASSCVYVSGGSSNHERRHHNGKKSSTKTSSHNNHQIIECKRDIQRELAFINTIVAESLLEKNPVNQQEIDQILREVKCVATTKDEEQIAAAATTAAETAVTMEDASAPGRSQSERKRSANKMGPGGHSTMDRYQSSDKLLHSPTMAVIDYDNHIFATSIAIAQSAGIASRQPTYAHIDQLMHGKARENYVMPIPLSIVLTRVKSGGKIKFIKDVMIFPSIDIPYVDGLRNVVEVYQQLGRLSIKTPLNKHITDMGSYAPVMDKFEQIHDMLRDACTHAHLEFGKDIFMGIKCASEEIYDTEKSRYEKQQNIFKSSKEMIDMYADLLEKYPAFMMIIDALHPDDDNWAEVHSRLSHRCYIVGDRLYNHDIDINEKLMKKSITTAAIVRLSKSMLVSDVIQAANVYTSQDQHLVISNSYAPEDCNFVVDLAVGVGARFLQLGGPGRSEWTCKYNRLADIWSNLHNNNKLSPIPMHTVPREVQDEQDQLLESNQAIVSANDANLQEKE</sequence>
<dbReference type="HOGENOM" id="CLU_493979_0_0_1"/>
<name>B3S3I5_TRIAD</name>
<evidence type="ECO:0000256" key="9">
    <source>
        <dbReference type="ARBA" id="ARBA00032132"/>
    </source>
</evidence>
<dbReference type="InterPro" id="IPR020810">
    <property type="entry name" value="Enolase_C"/>
</dbReference>
<dbReference type="InterPro" id="IPR000941">
    <property type="entry name" value="Enolase"/>
</dbReference>
<dbReference type="InterPro" id="IPR036849">
    <property type="entry name" value="Enolase-like_C_sf"/>
</dbReference>
<dbReference type="GO" id="GO:0000015">
    <property type="term" value="C:phosphopyruvate hydratase complex"/>
    <property type="evidence" value="ECO:0000318"/>
    <property type="project" value="GO_Central"/>
</dbReference>
<evidence type="ECO:0000256" key="6">
    <source>
        <dbReference type="ARBA" id="ARBA00023152"/>
    </source>
</evidence>
<dbReference type="GO" id="GO:0006096">
    <property type="term" value="P:glycolytic process"/>
    <property type="evidence" value="ECO:0000318"/>
    <property type="project" value="GO_Central"/>
</dbReference>
<evidence type="ECO:0000256" key="11">
    <source>
        <dbReference type="SAM" id="MobiDB-lite"/>
    </source>
</evidence>
<dbReference type="AlphaFoldDB" id="B3S3I5"/>
<proteinExistence type="inferred from homology"/>
<evidence type="ECO:0000256" key="10">
    <source>
        <dbReference type="ARBA" id="ARBA00034855"/>
    </source>
</evidence>
<evidence type="ECO:0000256" key="5">
    <source>
        <dbReference type="ARBA" id="ARBA00022842"/>
    </source>
</evidence>
<dbReference type="RefSeq" id="XP_002114837.1">
    <property type="nucleotide sequence ID" value="XM_002114801.1"/>
</dbReference>
<dbReference type="OrthoDB" id="10009078at2759"/>
<feature type="region of interest" description="Disordered" evidence="11">
    <location>
        <begin position="103"/>
        <end position="126"/>
    </location>
</feature>
<dbReference type="EMBL" id="DS985248">
    <property type="protein sequence ID" value="EDV22971.1"/>
    <property type="molecule type" value="Genomic_DNA"/>
</dbReference>
<dbReference type="Gene3D" id="3.20.20.120">
    <property type="entry name" value="Enolase-like C-terminal domain"/>
    <property type="match status" value="1"/>
</dbReference>
<feature type="compositionally biased region" description="Basic residues" evidence="11">
    <location>
        <begin position="108"/>
        <end position="118"/>
    </location>
</feature>
<dbReference type="UniPathway" id="UPA00109">
    <property type="reaction ID" value="UER00187"/>
</dbReference>
<reference evidence="14 15" key="1">
    <citation type="journal article" date="2008" name="Nature">
        <title>The Trichoplax genome and the nature of placozoans.</title>
        <authorList>
            <person name="Srivastava M."/>
            <person name="Begovic E."/>
            <person name="Chapman J."/>
            <person name="Putnam N.H."/>
            <person name="Hellsten U."/>
            <person name="Kawashima T."/>
            <person name="Kuo A."/>
            <person name="Mitros T."/>
            <person name="Salamov A."/>
            <person name="Carpenter M.L."/>
            <person name="Signorovitch A.Y."/>
            <person name="Moreno M.A."/>
            <person name="Kamm K."/>
            <person name="Grimwood J."/>
            <person name="Schmutz J."/>
            <person name="Shapiro H."/>
            <person name="Grigoriev I.V."/>
            <person name="Buss L.W."/>
            <person name="Schierwater B."/>
            <person name="Dellaporta S.L."/>
            <person name="Rokhsar D.S."/>
        </authorList>
    </citation>
    <scope>NUCLEOTIDE SEQUENCE [LARGE SCALE GENOMIC DNA]</scope>
    <source>
        <strain evidence="14 15">Grell-BS-1999</strain>
    </source>
</reference>
<feature type="region of interest" description="Disordered" evidence="11">
    <location>
        <begin position="196"/>
        <end position="226"/>
    </location>
</feature>
<dbReference type="InterPro" id="IPR029017">
    <property type="entry name" value="Enolase-like_N"/>
</dbReference>
<evidence type="ECO:0000256" key="3">
    <source>
        <dbReference type="ARBA" id="ARBA00012058"/>
    </source>
</evidence>
<evidence type="ECO:0000313" key="15">
    <source>
        <dbReference type="Proteomes" id="UP000009022"/>
    </source>
</evidence>
<dbReference type="PhylomeDB" id="B3S3I5"/>
<evidence type="ECO:0000256" key="4">
    <source>
        <dbReference type="ARBA" id="ARBA00017068"/>
    </source>
</evidence>
<dbReference type="InterPro" id="IPR047500">
    <property type="entry name" value="DD_ENO4"/>
</dbReference>
<feature type="domain" description="Enolase N-terminal" evidence="13">
    <location>
        <begin position="61"/>
        <end position="270"/>
    </location>
</feature>
<dbReference type="SUPFAM" id="SSF54826">
    <property type="entry name" value="Enolase N-terminal domain-like"/>
    <property type="match status" value="1"/>
</dbReference>
<dbReference type="Proteomes" id="UP000009022">
    <property type="component" value="Unassembled WGS sequence"/>
</dbReference>
<gene>
    <name evidence="14" type="ORF">TRIADDRAFT_64127</name>
</gene>
<keyword evidence="6" id="KW-0324">Glycolysis</keyword>